<dbReference type="SMART" id="SM00421">
    <property type="entry name" value="HTH_LUXR"/>
    <property type="match status" value="1"/>
</dbReference>
<evidence type="ECO:0000313" key="7">
    <source>
        <dbReference type="EMBL" id="MDN0075976.1"/>
    </source>
</evidence>
<gene>
    <name evidence="7" type="ORF">QU481_13880</name>
</gene>
<reference evidence="7" key="1">
    <citation type="submission" date="2023-06" db="EMBL/GenBank/DDBJ databases">
        <authorList>
            <person name="Zhang S."/>
        </authorList>
    </citation>
    <scope>NUCLEOTIDE SEQUENCE</scope>
    <source>
        <strain evidence="7">SG2303</strain>
    </source>
</reference>
<name>A0ABT7XQ93_9NEIS</name>
<evidence type="ECO:0000313" key="8">
    <source>
        <dbReference type="Proteomes" id="UP001168540"/>
    </source>
</evidence>
<evidence type="ECO:0000256" key="2">
    <source>
        <dbReference type="ARBA" id="ARBA00023125"/>
    </source>
</evidence>
<keyword evidence="1" id="KW-0805">Transcription regulation</keyword>
<feature type="domain" description="HTH luxR-type" evidence="5">
    <location>
        <begin position="137"/>
        <end position="201"/>
    </location>
</feature>
<organism evidence="7 8">
    <name type="scientific">Crenobacter oryzisoli</name>
    <dbReference type="NCBI Taxonomy" id="3056844"/>
    <lineage>
        <taxon>Bacteria</taxon>
        <taxon>Pseudomonadati</taxon>
        <taxon>Pseudomonadota</taxon>
        <taxon>Betaproteobacteria</taxon>
        <taxon>Neisseriales</taxon>
        <taxon>Neisseriaceae</taxon>
        <taxon>Crenobacter</taxon>
    </lineage>
</organism>
<dbReference type="InterPro" id="IPR011006">
    <property type="entry name" value="CheY-like_superfamily"/>
</dbReference>
<dbReference type="InterPro" id="IPR001789">
    <property type="entry name" value="Sig_transdc_resp-reg_receiver"/>
</dbReference>
<dbReference type="SUPFAM" id="SSF46894">
    <property type="entry name" value="C-terminal effector domain of the bipartite response regulators"/>
    <property type="match status" value="1"/>
</dbReference>
<dbReference type="SMART" id="SM00448">
    <property type="entry name" value="REC"/>
    <property type="match status" value="1"/>
</dbReference>
<dbReference type="NCBIfam" id="TIGR02937">
    <property type="entry name" value="sigma70-ECF"/>
    <property type="match status" value="1"/>
</dbReference>
<dbReference type="InterPro" id="IPR016032">
    <property type="entry name" value="Sig_transdc_resp-reg_C-effctor"/>
</dbReference>
<dbReference type="PROSITE" id="PS00622">
    <property type="entry name" value="HTH_LUXR_1"/>
    <property type="match status" value="1"/>
</dbReference>
<dbReference type="CDD" id="cd06170">
    <property type="entry name" value="LuxR_C_like"/>
    <property type="match status" value="1"/>
</dbReference>
<dbReference type="Pfam" id="PF00196">
    <property type="entry name" value="GerE"/>
    <property type="match status" value="1"/>
</dbReference>
<feature type="domain" description="Response regulatory" evidence="6">
    <location>
        <begin position="6"/>
        <end position="121"/>
    </location>
</feature>
<dbReference type="PROSITE" id="PS50043">
    <property type="entry name" value="HTH_LUXR_2"/>
    <property type="match status" value="1"/>
</dbReference>
<keyword evidence="8" id="KW-1185">Reference proteome</keyword>
<dbReference type="PROSITE" id="PS50110">
    <property type="entry name" value="RESPONSE_REGULATORY"/>
    <property type="match status" value="1"/>
</dbReference>
<dbReference type="Gene3D" id="1.10.10.10">
    <property type="entry name" value="Winged helix-like DNA-binding domain superfamily/Winged helix DNA-binding domain"/>
    <property type="match status" value="1"/>
</dbReference>
<dbReference type="InterPro" id="IPR014284">
    <property type="entry name" value="RNA_pol_sigma-70_dom"/>
</dbReference>
<dbReference type="SUPFAM" id="SSF52172">
    <property type="entry name" value="CheY-like"/>
    <property type="match status" value="1"/>
</dbReference>
<accession>A0ABT7XQ93</accession>
<dbReference type="InterPro" id="IPR036388">
    <property type="entry name" value="WH-like_DNA-bd_sf"/>
</dbReference>
<dbReference type="InterPro" id="IPR000792">
    <property type="entry name" value="Tscrpt_reg_LuxR_C"/>
</dbReference>
<dbReference type="Pfam" id="PF00072">
    <property type="entry name" value="Response_reg"/>
    <property type="match status" value="1"/>
</dbReference>
<protein>
    <submittedName>
        <fullName evidence="7">Sigma-70 family RNA polymerase sigma factor</fullName>
    </submittedName>
</protein>
<dbReference type="PRINTS" id="PR00038">
    <property type="entry name" value="HTHLUXR"/>
</dbReference>
<keyword evidence="3" id="KW-0804">Transcription</keyword>
<evidence type="ECO:0000259" key="5">
    <source>
        <dbReference type="PROSITE" id="PS50043"/>
    </source>
</evidence>
<sequence>MTERLPVIIVDDDDAVREALLWLCEAQGLVAEGFASGEALLSSGRAAGAACLVLDMRLSGISGLMLFEQLKAAGRYCPPVIFLTGHADVPLAVAALKLGAVDFLEKPFDDEALLARIEQCLANDATQRQQYQQQQRVRQSLAQLTERERQVMELVLKGQLNKQIADQLAISMKTVEVHRARALEKMGVKSAVELASLLRDA</sequence>
<keyword evidence="2" id="KW-0238">DNA-binding</keyword>
<dbReference type="RefSeq" id="WP_289830617.1">
    <property type="nucleotide sequence ID" value="NZ_JAUEDK010000024.1"/>
</dbReference>
<feature type="modified residue" description="4-aspartylphosphate" evidence="4">
    <location>
        <position position="55"/>
    </location>
</feature>
<comment type="caution">
    <text evidence="7">The sequence shown here is derived from an EMBL/GenBank/DDBJ whole genome shotgun (WGS) entry which is preliminary data.</text>
</comment>
<dbReference type="Gene3D" id="3.40.50.2300">
    <property type="match status" value="1"/>
</dbReference>
<proteinExistence type="predicted"/>
<evidence type="ECO:0000259" key="6">
    <source>
        <dbReference type="PROSITE" id="PS50110"/>
    </source>
</evidence>
<dbReference type="PANTHER" id="PTHR44688">
    <property type="entry name" value="DNA-BINDING TRANSCRIPTIONAL ACTIVATOR DEVR_DOSR"/>
    <property type="match status" value="1"/>
</dbReference>
<evidence type="ECO:0000256" key="4">
    <source>
        <dbReference type="PROSITE-ProRule" id="PRU00169"/>
    </source>
</evidence>
<keyword evidence="4" id="KW-0597">Phosphoprotein</keyword>
<evidence type="ECO:0000256" key="1">
    <source>
        <dbReference type="ARBA" id="ARBA00023015"/>
    </source>
</evidence>
<dbReference type="PANTHER" id="PTHR44688:SF16">
    <property type="entry name" value="DNA-BINDING TRANSCRIPTIONAL ACTIVATOR DEVR_DOSR"/>
    <property type="match status" value="1"/>
</dbReference>
<evidence type="ECO:0000256" key="3">
    <source>
        <dbReference type="ARBA" id="ARBA00023163"/>
    </source>
</evidence>
<dbReference type="EMBL" id="JAUEDK010000024">
    <property type="protein sequence ID" value="MDN0075976.1"/>
    <property type="molecule type" value="Genomic_DNA"/>
</dbReference>
<dbReference type="Proteomes" id="UP001168540">
    <property type="component" value="Unassembled WGS sequence"/>
</dbReference>